<dbReference type="InterPro" id="IPR027417">
    <property type="entry name" value="P-loop_NTPase"/>
</dbReference>
<gene>
    <name evidence="2" type="ORF">B1B_10320</name>
</gene>
<dbReference type="Pfam" id="PF13401">
    <property type="entry name" value="AAA_22"/>
    <property type="match status" value="1"/>
</dbReference>
<dbReference type="PANTHER" id="PTHR35894:SF1">
    <property type="entry name" value="PHOSPHORIBULOKINASE _ URIDINE KINASE FAMILY"/>
    <property type="match status" value="1"/>
</dbReference>
<dbReference type="InterPro" id="IPR003593">
    <property type="entry name" value="AAA+_ATPase"/>
</dbReference>
<dbReference type="PANTHER" id="PTHR35894">
    <property type="entry name" value="GENERAL SECRETION PATHWAY PROTEIN A-RELATED"/>
    <property type="match status" value="1"/>
</dbReference>
<proteinExistence type="predicted"/>
<reference evidence="2" key="2">
    <citation type="journal article" date="2014" name="ISME J.">
        <title>Microbial stratification in low pH oxic and suboxic macroscopic growths along an acid mine drainage.</title>
        <authorList>
            <person name="Mendez-Garcia C."/>
            <person name="Mesa V."/>
            <person name="Sprenger R.R."/>
            <person name="Richter M."/>
            <person name="Diez M.S."/>
            <person name="Solano J."/>
            <person name="Bargiela R."/>
            <person name="Golyshina O.V."/>
            <person name="Manteca A."/>
            <person name="Ramos J.L."/>
            <person name="Gallego J.R."/>
            <person name="Llorente I."/>
            <person name="Martins Dos Santos V.A."/>
            <person name="Jensen O.N."/>
            <person name="Pelaez A.I."/>
            <person name="Sanchez J."/>
            <person name="Ferrer M."/>
        </authorList>
    </citation>
    <scope>NUCLEOTIDE SEQUENCE</scope>
</reference>
<dbReference type="SUPFAM" id="SSF52540">
    <property type="entry name" value="P-loop containing nucleoside triphosphate hydrolases"/>
    <property type="match status" value="1"/>
</dbReference>
<evidence type="ECO:0000313" key="2">
    <source>
        <dbReference type="EMBL" id="EQD53336.1"/>
    </source>
</evidence>
<feature type="non-terminal residue" evidence="2">
    <location>
        <position position="1"/>
    </location>
</feature>
<accession>T0ZYP6</accession>
<feature type="non-terminal residue" evidence="2">
    <location>
        <position position="168"/>
    </location>
</feature>
<organism evidence="2">
    <name type="scientific">mine drainage metagenome</name>
    <dbReference type="NCBI Taxonomy" id="410659"/>
    <lineage>
        <taxon>unclassified sequences</taxon>
        <taxon>metagenomes</taxon>
        <taxon>ecological metagenomes</taxon>
    </lineage>
</organism>
<dbReference type="InterPro" id="IPR049945">
    <property type="entry name" value="AAA_22"/>
</dbReference>
<reference evidence="2" key="1">
    <citation type="submission" date="2013-08" db="EMBL/GenBank/DDBJ databases">
        <authorList>
            <person name="Mendez C."/>
            <person name="Richter M."/>
            <person name="Ferrer M."/>
            <person name="Sanchez J."/>
        </authorList>
    </citation>
    <scope>NUCLEOTIDE SEQUENCE</scope>
</reference>
<comment type="caution">
    <text evidence="2">The sequence shown here is derived from an EMBL/GenBank/DDBJ whole genome shotgun (WGS) entry which is preliminary data.</text>
</comment>
<sequence length="168" mass="18093">ELFARAAHVEAVARLTFCMAEGTLGVLVGEVGAGKTVAVRAATAGLDRTRWHVVYVANPAFGTRGLYVAIVAGLGATPRYRKPELIAQTQDLLAAEALERHRRVVVIVDEAHLLTPEQLEELRLLTSADMDATSPFAGLLVGQPMLARRLRLGTFAALDQRIALRSTP</sequence>
<name>T0ZYP6_9ZZZZ</name>
<dbReference type="SMART" id="SM00382">
    <property type="entry name" value="AAA"/>
    <property type="match status" value="1"/>
</dbReference>
<feature type="domain" description="AAA+ ATPase" evidence="1">
    <location>
        <begin position="21"/>
        <end position="156"/>
    </location>
</feature>
<dbReference type="Gene3D" id="3.40.50.300">
    <property type="entry name" value="P-loop containing nucleotide triphosphate hydrolases"/>
    <property type="match status" value="1"/>
</dbReference>
<dbReference type="AlphaFoldDB" id="T0ZYP6"/>
<evidence type="ECO:0000259" key="1">
    <source>
        <dbReference type="SMART" id="SM00382"/>
    </source>
</evidence>
<dbReference type="GO" id="GO:0016887">
    <property type="term" value="F:ATP hydrolysis activity"/>
    <property type="evidence" value="ECO:0007669"/>
    <property type="project" value="InterPro"/>
</dbReference>
<dbReference type="InterPro" id="IPR052026">
    <property type="entry name" value="ExeA_AAA_ATPase_DNA-bind"/>
</dbReference>
<protein>
    <submittedName>
        <fullName evidence="2">AAA ATPase</fullName>
    </submittedName>
</protein>
<dbReference type="EMBL" id="AUZY01006762">
    <property type="protein sequence ID" value="EQD53336.1"/>
    <property type="molecule type" value="Genomic_DNA"/>
</dbReference>